<dbReference type="OMA" id="WILTHME"/>
<feature type="coiled-coil region" evidence="7">
    <location>
        <begin position="334"/>
        <end position="392"/>
    </location>
</feature>
<dbReference type="OrthoDB" id="276029at2759"/>
<dbReference type="GO" id="GO:0060271">
    <property type="term" value="P:cilium assembly"/>
    <property type="evidence" value="ECO:0007669"/>
    <property type="project" value="InterPro"/>
</dbReference>
<keyword evidence="4" id="KW-0969">Cilium</keyword>
<dbReference type="EMBL" id="CYKH01000434">
    <property type="protein sequence ID" value="CUF89240.1"/>
    <property type="molecule type" value="Genomic_DNA"/>
</dbReference>
<dbReference type="InterPro" id="IPR029600">
    <property type="entry name" value="IFT81"/>
</dbReference>
<keyword evidence="3 7" id="KW-0175">Coiled coil</keyword>
<name>A0A0S4ITV8_BODSA</name>
<feature type="compositionally biased region" description="Low complexity" evidence="8">
    <location>
        <begin position="722"/>
        <end position="731"/>
    </location>
</feature>
<organism evidence="10 11">
    <name type="scientific">Bodo saltans</name>
    <name type="common">Flagellated protozoan</name>
    <dbReference type="NCBI Taxonomy" id="75058"/>
    <lineage>
        <taxon>Eukaryota</taxon>
        <taxon>Discoba</taxon>
        <taxon>Euglenozoa</taxon>
        <taxon>Kinetoplastea</taxon>
        <taxon>Metakinetoplastina</taxon>
        <taxon>Eubodonida</taxon>
        <taxon>Bodonidae</taxon>
        <taxon>Bodo</taxon>
    </lineage>
</organism>
<dbReference type="GO" id="GO:0015631">
    <property type="term" value="F:tubulin binding"/>
    <property type="evidence" value="ECO:0007669"/>
    <property type="project" value="InterPro"/>
</dbReference>
<dbReference type="Gene3D" id="1.10.418.70">
    <property type="entry name" value="Intraflagellar transport protein 81, N-terminal domain"/>
    <property type="match status" value="1"/>
</dbReference>
<evidence type="ECO:0000256" key="2">
    <source>
        <dbReference type="ARBA" id="ARBA00022794"/>
    </source>
</evidence>
<dbReference type="InterPro" id="IPR043016">
    <property type="entry name" value="IFT81_N_sf"/>
</dbReference>
<feature type="domain" description="IFT81 calponin homology" evidence="9">
    <location>
        <begin position="52"/>
        <end position="172"/>
    </location>
</feature>
<dbReference type="PANTHER" id="PTHR15614">
    <property type="entry name" value="INTRAFLAGELLAR TRANSPORT PROTEIN 81 HOMOLOG"/>
    <property type="match status" value="1"/>
</dbReference>
<feature type="region of interest" description="Disordered" evidence="8">
    <location>
        <begin position="719"/>
        <end position="760"/>
    </location>
</feature>
<evidence type="ECO:0000256" key="5">
    <source>
        <dbReference type="ARBA" id="ARBA00023273"/>
    </source>
</evidence>
<sequence length="760" mass="86528">MEGGLTMAYGAINPMGATQYMGAGGMGGGGAGGMGAGGVSALPPPAMKEEEIMQFIVENVNNVLSRSYSLVDFDALQGPRLLQVIADVFTTLSAQLLINFDEMPFDQSVQQLTDFLLKTLGYKPPPLVAGNFQQSIANAETTVVYPMMYWLLKNMAMHRKRVYLARFLQRVEIPEDLRMQDEGVRDLYQHYDGLRNDFISTHKRVDALKEAHADPAEARRKIGVLEQERDRLNTLISLAQKKLSQVPNKDCVDGVMQDPPRKLSQVPNKDALMASCKTLRAEQEEASKLAERRVEQQQALISAERRGTEMSNRLQNVRRDMHDGRVDSIVRRLRDEIQTNKMKLQEQIPKELNEKRAENAALTKLLSEPLDFQSLHNEMAQLDKECHQLQVQVAERQRPGEDGSSVVSVKQQVQRVVKKKQDILAELGNLQADHERIQTEIREKDMTIAQFRDSKVLKGEDFRKYSNQVRGKTAATKTMKTRLADLRAEWGVLSYTEKTVQDTFEGLRIEIEDIESRMGIRGYSRTAEELSQVNAQKNNAEQAKGRTLEELSKVVQDFTISIRERRTKLAPQINELRTVRQQANEVEQEWEEKKSQYDYQEGMLMQDVSKIDTEVNQLLEETRANEALFHRLNAQVLLLDTQVMRAGEEREFASGSKKLDQQFQSYSELLTRTTEDHERRSKDLQRKRRDVEENHSLHVQQVEWFGTLRKILEGKLSSVKSQNQQNAQQQNSVDKDIQSLMGNGGNRGGPGVDMLVLGNN</sequence>
<proteinExistence type="inferred from homology"/>
<evidence type="ECO:0000259" key="9">
    <source>
        <dbReference type="Pfam" id="PF18383"/>
    </source>
</evidence>
<evidence type="ECO:0000256" key="8">
    <source>
        <dbReference type="SAM" id="MobiDB-lite"/>
    </source>
</evidence>
<comment type="subcellular location">
    <subcellularLocation>
        <location evidence="1">Cell projection</location>
        <location evidence="1">Cilium</location>
    </subcellularLocation>
</comment>
<dbReference type="Proteomes" id="UP000051952">
    <property type="component" value="Unassembled WGS sequence"/>
</dbReference>
<keyword evidence="2" id="KW-0970">Cilium biogenesis/degradation</keyword>
<comment type="similarity">
    <text evidence="6">Belongs to the IFT81 family.</text>
</comment>
<gene>
    <name evidence="10" type="ORF">BSAL_66880</name>
</gene>
<feature type="coiled-coil region" evidence="7">
    <location>
        <begin position="523"/>
        <end position="596"/>
    </location>
</feature>
<evidence type="ECO:0000256" key="1">
    <source>
        <dbReference type="ARBA" id="ARBA00004138"/>
    </source>
</evidence>
<dbReference type="GO" id="GO:0036064">
    <property type="term" value="C:ciliary basal body"/>
    <property type="evidence" value="ECO:0007669"/>
    <property type="project" value="TreeGrafter"/>
</dbReference>
<dbReference type="GO" id="GO:0030992">
    <property type="term" value="C:intraciliary transport particle B"/>
    <property type="evidence" value="ECO:0007669"/>
    <property type="project" value="InterPro"/>
</dbReference>
<keyword evidence="5" id="KW-0966">Cell projection</keyword>
<feature type="compositionally biased region" description="Basic and acidic residues" evidence="8">
    <location>
        <begin position="673"/>
        <end position="692"/>
    </location>
</feature>
<feature type="compositionally biased region" description="Gly residues" evidence="8">
    <location>
        <begin position="742"/>
        <end position="751"/>
    </location>
</feature>
<keyword evidence="11" id="KW-1185">Reference proteome</keyword>
<accession>A0A0S4ITV8</accession>
<evidence type="ECO:0000313" key="10">
    <source>
        <dbReference type="EMBL" id="CUF89240.1"/>
    </source>
</evidence>
<protein>
    <recommendedName>
        <fullName evidence="9">IFT81 calponin homology domain-containing protein</fullName>
    </recommendedName>
</protein>
<feature type="region of interest" description="Disordered" evidence="8">
    <location>
        <begin position="672"/>
        <end position="692"/>
    </location>
</feature>
<dbReference type="PANTHER" id="PTHR15614:SF2">
    <property type="entry name" value="INTRAFLAGELLAR TRANSPORT PROTEIN 81 HOMOLOG"/>
    <property type="match status" value="1"/>
</dbReference>
<evidence type="ECO:0000256" key="7">
    <source>
        <dbReference type="SAM" id="Coils"/>
    </source>
</evidence>
<evidence type="ECO:0000256" key="3">
    <source>
        <dbReference type="ARBA" id="ARBA00023054"/>
    </source>
</evidence>
<reference evidence="11" key="1">
    <citation type="submission" date="2015-09" db="EMBL/GenBank/DDBJ databases">
        <authorList>
            <consortium name="Pathogen Informatics"/>
        </authorList>
    </citation>
    <scope>NUCLEOTIDE SEQUENCE [LARGE SCALE GENOMIC DNA]</scope>
    <source>
        <strain evidence="11">Lake Konstanz</strain>
    </source>
</reference>
<dbReference type="AlphaFoldDB" id="A0A0S4ITV8"/>
<evidence type="ECO:0000313" key="11">
    <source>
        <dbReference type="Proteomes" id="UP000051952"/>
    </source>
</evidence>
<feature type="coiled-coil region" evidence="7">
    <location>
        <begin position="279"/>
        <end position="306"/>
    </location>
</feature>
<dbReference type="InterPro" id="IPR041146">
    <property type="entry name" value="IFT81_CH"/>
</dbReference>
<dbReference type="GO" id="GO:0042073">
    <property type="term" value="P:intraciliary transport"/>
    <property type="evidence" value="ECO:0007669"/>
    <property type="project" value="InterPro"/>
</dbReference>
<dbReference type="Pfam" id="PF18383">
    <property type="entry name" value="IFT81_CH"/>
    <property type="match status" value="1"/>
</dbReference>
<evidence type="ECO:0000256" key="4">
    <source>
        <dbReference type="ARBA" id="ARBA00023069"/>
    </source>
</evidence>
<evidence type="ECO:0000256" key="6">
    <source>
        <dbReference type="ARBA" id="ARBA00043983"/>
    </source>
</evidence>